<dbReference type="GO" id="GO:0003955">
    <property type="term" value="F:NAD(P)H dehydrogenase (quinone) activity"/>
    <property type="evidence" value="ECO:0007669"/>
    <property type="project" value="UniProtKB-EC"/>
</dbReference>
<feature type="domain" description="NmrA-like" evidence="1">
    <location>
        <begin position="2"/>
        <end position="251"/>
    </location>
</feature>
<dbReference type="Gene3D" id="3.90.25.10">
    <property type="entry name" value="UDP-galactose 4-epimerase, domain 1"/>
    <property type="match status" value="1"/>
</dbReference>
<protein>
    <submittedName>
        <fullName evidence="2">SDR family oxidoreductase</fullName>
        <ecNumber evidence="2">1.6.5.2</ecNumber>
    </submittedName>
</protein>
<dbReference type="InterPro" id="IPR036291">
    <property type="entry name" value="NAD(P)-bd_dom_sf"/>
</dbReference>
<comment type="caution">
    <text evidence="2">The sequence shown here is derived from an EMBL/GenBank/DDBJ whole genome shotgun (WGS) entry which is preliminary data.</text>
</comment>
<evidence type="ECO:0000313" key="2">
    <source>
        <dbReference type="EMBL" id="MFC7385988.1"/>
    </source>
</evidence>
<dbReference type="PANTHER" id="PTHR47129">
    <property type="entry name" value="QUINONE OXIDOREDUCTASE 2"/>
    <property type="match status" value="1"/>
</dbReference>
<dbReference type="Proteomes" id="UP001596496">
    <property type="component" value="Unassembled WGS sequence"/>
</dbReference>
<proteinExistence type="predicted"/>
<dbReference type="InterPro" id="IPR008030">
    <property type="entry name" value="NmrA-like"/>
</dbReference>
<dbReference type="InterPro" id="IPR052718">
    <property type="entry name" value="NmrA-type_oxidoreductase"/>
</dbReference>
<evidence type="ECO:0000259" key="1">
    <source>
        <dbReference type="Pfam" id="PF05368"/>
    </source>
</evidence>
<sequence length="288" mass="29779">MIVVTAATGQLGRRVVEGLLERVPAGQIVAAVRSPEKAADLAARGVLVREADYDRPETLKGAFGAGDVVLLISSDLVGGRLPQHVAVVDAAVEAGVARIAYTSLLHADTATVSIAPEHKATEEHIRASGLPFTFLRNGWYSENHAAAIAQGAATGSIFGSAGEGRVASATRDDYAAAAVAVLTGEGHENHENTVYELSGDLAWSLPELAAEVSAVAGRPVSYQDLPVEDYERLLAEAGLAPELAAAYAGFDVAIAKGEIGDATGELRRLIGRPTTPLRDTVAALLGDA</sequence>
<name>A0ABW2PE30_9ACTN</name>
<dbReference type="CDD" id="cd05269">
    <property type="entry name" value="TMR_SDR_a"/>
    <property type="match status" value="1"/>
</dbReference>
<dbReference type="SUPFAM" id="SSF51735">
    <property type="entry name" value="NAD(P)-binding Rossmann-fold domains"/>
    <property type="match status" value="1"/>
</dbReference>
<dbReference type="Gene3D" id="3.40.50.720">
    <property type="entry name" value="NAD(P)-binding Rossmann-like Domain"/>
    <property type="match status" value="1"/>
</dbReference>
<accession>A0ABW2PE30</accession>
<dbReference type="PANTHER" id="PTHR47129:SF1">
    <property type="entry name" value="NMRA-LIKE DOMAIN-CONTAINING PROTEIN"/>
    <property type="match status" value="1"/>
</dbReference>
<dbReference type="Pfam" id="PF05368">
    <property type="entry name" value="NmrA"/>
    <property type="match status" value="1"/>
</dbReference>
<reference evidence="3" key="1">
    <citation type="journal article" date="2019" name="Int. J. Syst. Evol. Microbiol.">
        <title>The Global Catalogue of Microorganisms (GCM) 10K type strain sequencing project: providing services to taxonomists for standard genome sequencing and annotation.</title>
        <authorList>
            <consortium name="The Broad Institute Genomics Platform"/>
            <consortium name="The Broad Institute Genome Sequencing Center for Infectious Disease"/>
            <person name="Wu L."/>
            <person name="Ma J."/>
        </authorList>
    </citation>
    <scope>NUCLEOTIDE SEQUENCE [LARGE SCALE GENOMIC DNA]</scope>
    <source>
        <strain evidence="3">CECT 7649</strain>
    </source>
</reference>
<dbReference type="EC" id="1.6.5.2" evidence="2"/>
<keyword evidence="3" id="KW-1185">Reference proteome</keyword>
<keyword evidence="2" id="KW-0560">Oxidoreductase</keyword>
<dbReference type="EMBL" id="JBHTCG010000023">
    <property type="protein sequence ID" value="MFC7385988.1"/>
    <property type="molecule type" value="Genomic_DNA"/>
</dbReference>
<gene>
    <name evidence="2" type="ORF">ACFQSB_27530</name>
</gene>
<evidence type="ECO:0000313" key="3">
    <source>
        <dbReference type="Proteomes" id="UP001596496"/>
    </source>
</evidence>
<dbReference type="RefSeq" id="WP_380829812.1">
    <property type="nucleotide sequence ID" value="NZ_JBHTCG010000023.1"/>
</dbReference>
<organism evidence="2 3">
    <name type="scientific">Sphaerisporangium rhizosphaerae</name>
    <dbReference type="NCBI Taxonomy" id="2269375"/>
    <lineage>
        <taxon>Bacteria</taxon>
        <taxon>Bacillati</taxon>
        <taxon>Actinomycetota</taxon>
        <taxon>Actinomycetes</taxon>
        <taxon>Streptosporangiales</taxon>
        <taxon>Streptosporangiaceae</taxon>
        <taxon>Sphaerisporangium</taxon>
    </lineage>
</organism>